<keyword evidence="2 5" id="KW-0285">Flavoprotein</keyword>
<sequence>MEDPARRRVDYADVPFGPLDLASTPLTQFERWYSQAVEAGLPEVNAMALATAGATGPSLRTVLLKGFDARGFVFYTNLHSRKARAIAVEARVSLLFGWIGMQRQVAVRGRAEQVSREETEEYFGSRPYGSRIGAWASQQSEPLADAETLQQRVRELAERWPDTGSPDDVPTPPHWGGFLVRAGEVEFWQGRHSRLHDRLVFVPTRPGGRPAPLDNPASWRVERRQP</sequence>
<dbReference type="PIRSF" id="PIRSF000190">
    <property type="entry name" value="Pyd_amn-ph_oxd"/>
    <property type="match status" value="1"/>
</dbReference>
<feature type="binding site" evidence="5">
    <location>
        <position position="122"/>
    </location>
    <ligand>
        <name>substrate</name>
    </ligand>
</feature>
<dbReference type="PANTHER" id="PTHR10851:SF0">
    <property type="entry name" value="PYRIDOXINE-5'-PHOSPHATE OXIDASE"/>
    <property type="match status" value="1"/>
</dbReference>
<comment type="pathway">
    <text evidence="5">Cofactor metabolism; pyridoxal 5'-phosphate salvage; pyridoxal 5'-phosphate from pyridoxamine 5'-phosphate: step 1/1.</text>
</comment>
<comment type="cofactor">
    <cofactor evidence="5">
        <name>FMN</name>
        <dbReference type="ChEBI" id="CHEBI:58210"/>
    </cofactor>
    <text evidence="5">Binds 1 FMN per subunit.</text>
</comment>
<dbReference type="GO" id="GO:0004733">
    <property type="term" value="F:pyridoxamine phosphate oxidase activity"/>
    <property type="evidence" value="ECO:0007669"/>
    <property type="project" value="UniProtKB-EC"/>
</dbReference>
<reference evidence="9 10" key="1">
    <citation type="submission" date="2024-09" db="EMBL/GenBank/DDBJ databases">
        <authorList>
            <person name="Sun Q."/>
            <person name="Mori K."/>
        </authorList>
    </citation>
    <scope>NUCLEOTIDE SEQUENCE [LARGE SCALE GENOMIC DNA]</scope>
    <source>
        <strain evidence="9 10">TISTR 1856</strain>
    </source>
</reference>
<dbReference type="NCBIfam" id="NF004231">
    <property type="entry name" value="PRK05679.1"/>
    <property type="match status" value="1"/>
</dbReference>
<keyword evidence="4 5" id="KW-0560">Oxidoreductase</keyword>
<dbReference type="Proteomes" id="UP001589748">
    <property type="component" value="Unassembled WGS sequence"/>
</dbReference>
<dbReference type="HAMAP" id="MF_01629">
    <property type="entry name" value="PdxH"/>
    <property type="match status" value="1"/>
</dbReference>
<dbReference type="InterPro" id="IPR012349">
    <property type="entry name" value="Split_barrel_FMN-bd"/>
</dbReference>
<proteinExistence type="inferred from homology"/>
<gene>
    <name evidence="5 9" type="primary">pdxH</name>
    <name evidence="9" type="ORF">ACFFVI_15900</name>
</gene>
<dbReference type="InterPro" id="IPR011576">
    <property type="entry name" value="Pyridox_Oxase_N"/>
</dbReference>
<feature type="binding site" evidence="5">
    <location>
        <position position="126"/>
    </location>
    <ligand>
        <name>substrate</name>
    </ligand>
</feature>
<feature type="binding site" evidence="5">
    <location>
        <begin position="60"/>
        <end position="65"/>
    </location>
    <ligand>
        <name>FMN</name>
        <dbReference type="ChEBI" id="CHEBI:58210"/>
    </ligand>
</feature>
<name>A0ABV5LWH8_9ACTN</name>
<dbReference type="PROSITE" id="PS01064">
    <property type="entry name" value="PYRIDOX_OXIDASE"/>
    <property type="match status" value="1"/>
</dbReference>
<keyword evidence="3 5" id="KW-0288">FMN</keyword>
<dbReference type="NCBIfam" id="TIGR00558">
    <property type="entry name" value="pdxH"/>
    <property type="match status" value="1"/>
</dbReference>
<evidence type="ECO:0000256" key="6">
    <source>
        <dbReference type="SAM" id="MobiDB-lite"/>
    </source>
</evidence>
<evidence type="ECO:0000256" key="1">
    <source>
        <dbReference type="ARBA" id="ARBA00007301"/>
    </source>
</evidence>
<evidence type="ECO:0000313" key="10">
    <source>
        <dbReference type="Proteomes" id="UP001589748"/>
    </source>
</evidence>
<keyword evidence="5" id="KW-0664">Pyridoxine biosynthesis</keyword>
<dbReference type="Pfam" id="PF10590">
    <property type="entry name" value="PNP_phzG_C"/>
    <property type="match status" value="1"/>
</dbReference>
<evidence type="ECO:0000259" key="8">
    <source>
        <dbReference type="Pfam" id="PF10590"/>
    </source>
</evidence>
<dbReference type="InterPro" id="IPR000659">
    <property type="entry name" value="Pyridox_Oxase"/>
</dbReference>
<feature type="binding site" evidence="5">
    <location>
        <position position="104"/>
    </location>
    <ligand>
        <name>FMN</name>
        <dbReference type="ChEBI" id="CHEBI:58210"/>
    </ligand>
</feature>
<evidence type="ECO:0000259" key="7">
    <source>
        <dbReference type="Pfam" id="PF01243"/>
    </source>
</evidence>
<dbReference type="Pfam" id="PF01243">
    <property type="entry name" value="PNPOx_N"/>
    <property type="match status" value="1"/>
</dbReference>
<evidence type="ECO:0000256" key="3">
    <source>
        <dbReference type="ARBA" id="ARBA00022643"/>
    </source>
</evidence>
<dbReference type="EC" id="1.4.3.5" evidence="5"/>
<comment type="pathway">
    <text evidence="5">Cofactor metabolism; pyridoxal 5'-phosphate salvage; pyridoxal 5'-phosphate from pyridoxine 5'-phosphate: step 1/1.</text>
</comment>
<keyword evidence="10" id="KW-1185">Reference proteome</keyword>
<dbReference type="SUPFAM" id="SSF50475">
    <property type="entry name" value="FMN-binding split barrel"/>
    <property type="match status" value="1"/>
</dbReference>
<comment type="similarity">
    <text evidence="1 5">Belongs to the pyridoxamine 5'-phosphate oxidase family.</text>
</comment>
<dbReference type="PANTHER" id="PTHR10851">
    <property type="entry name" value="PYRIDOXINE-5-PHOSPHATE OXIDASE"/>
    <property type="match status" value="1"/>
</dbReference>
<feature type="binding site" evidence="5">
    <location>
        <position position="188"/>
    </location>
    <ligand>
        <name>FMN</name>
        <dbReference type="ChEBI" id="CHEBI:58210"/>
    </ligand>
</feature>
<feature type="binding site" evidence="5">
    <location>
        <begin position="75"/>
        <end position="76"/>
    </location>
    <ligand>
        <name>FMN</name>
        <dbReference type="ChEBI" id="CHEBI:58210"/>
    </ligand>
</feature>
<dbReference type="EMBL" id="JBHMDM010000007">
    <property type="protein sequence ID" value="MFB9378451.1"/>
    <property type="molecule type" value="Genomic_DNA"/>
</dbReference>
<protein>
    <recommendedName>
        <fullName evidence="5">Pyridoxine/pyridoxamine 5'-phosphate oxidase</fullName>
        <ecNumber evidence="5">1.4.3.5</ecNumber>
    </recommendedName>
    <alternativeName>
        <fullName evidence="5">PNP/PMP oxidase</fullName>
        <shortName evidence="5">PNPOx</shortName>
    </alternativeName>
    <alternativeName>
        <fullName evidence="5">Pyridoxal 5'-phosphate synthase</fullName>
    </alternativeName>
</protein>
<feature type="domain" description="Pyridoxamine 5'-phosphate oxidase N-terminal" evidence="7">
    <location>
        <begin position="35"/>
        <end position="156"/>
    </location>
</feature>
<feature type="binding site" evidence="5">
    <location>
        <begin position="139"/>
        <end position="140"/>
    </location>
    <ligand>
        <name>FMN</name>
        <dbReference type="ChEBI" id="CHEBI:58210"/>
    </ligand>
</feature>
<comment type="catalytic activity">
    <reaction evidence="5">
        <text>pyridoxine 5'-phosphate + O2 = pyridoxal 5'-phosphate + H2O2</text>
        <dbReference type="Rhea" id="RHEA:15149"/>
        <dbReference type="ChEBI" id="CHEBI:15379"/>
        <dbReference type="ChEBI" id="CHEBI:16240"/>
        <dbReference type="ChEBI" id="CHEBI:58589"/>
        <dbReference type="ChEBI" id="CHEBI:597326"/>
        <dbReference type="EC" id="1.4.3.5"/>
    </reaction>
</comment>
<feature type="binding site" evidence="5">
    <location>
        <position position="65"/>
    </location>
    <ligand>
        <name>substrate</name>
    </ligand>
</feature>
<evidence type="ECO:0000313" key="9">
    <source>
        <dbReference type="EMBL" id="MFB9378451.1"/>
    </source>
</evidence>
<comment type="caution">
    <text evidence="9">The sequence shown here is derived from an EMBL/GenBank/DDBJ whole genome shotgun (WGS) entry which is preliminary data.</text>
</comment>
<evidence type="ECO:0000256" key="5">
    <source>
        <dbReference type="HAMAP-Rule" id="MF_01629"/>
    </source>
</evidence>
<feature type="domain" description="Pyridoxine 5'-phosphate oxidase dimerisation C-terminal" evidence="8">
    <location>
        <begin position="175"/>
        <end position="226"/>
    </location>
</feature>
<evidence type="ECO:0000256" key="2">
    <source>
        <dbReference type="ARBA" id="ARBA00022630"/>
    </source>
</evidence>
<comment type="function">
    <text evidence="5">Catalyzes the oxidation of either pyridoxine 5'-phosphate (PNP) or pyridoxamine 5'-phosphate (PMP) into pyridoxal 5'-phosphate (PLP).</text>
</comment>
<comment type="catalytic activity">
    <reaction evidence="5">
        <text>pyridoxamine 5'-phosphate + O2 + H2O = pyridoxal 5'-phosphate + H2O2 + NH4(+)</text>
        <dbReference type="Rhea" id="RHEA:15817"/>
        <dbReference type="ChEBI" id="CHEBI:15377"/>
        <dbReference type="ChEBI" id="CHEBI:15379"/>
        <dbReference type="ChEBI" id="CHEBI:16240"/>
        <dbReference type="ChEBI" id="CHEBI:28938"/>
        <dbReference type="ChEBI" id="CHEBI:58451"/>
        <dbReference type="ChEBI" id="CHEBI:597326"/>
        <dbReference type="EC" id="1.4.3.5"/>
    </reaction>
</comment>
<dbReference type="InterPro" id="IPR019576">
    <property type="entry name" value="Pyridoxamine_oxidase_dimer_C"/>
</dbReference>
<feature type="binding site" evidence="5">
    <location>
        <position position="198"/>
    </location>
    <ligand>
        <name>FMN</name>
        <dbReference type="ChEBI" id="CHEBI:58210"/>
    </ligand>
</feature>
<dbReference type="RefSeq" id="WP_380136925.1">
    <property type="nucleotide sequence ID" value="NZ_JBHLUI010000008.1"/>
</dbReference>
<dbReference type="InterPro" id="IPR019740">
    <property type="entry name" value="Pyridox_Oxase_CS"/>
</dbReference>
<dbReference type="Gene3D" id="2.30.110.10">
    <property type="entry name" value="Electron Transport, Fmn-binding Protein, Chain A"/>
    <property type="match status" value="1"/>
</dbReference>
<organism evidence="9 10">
    <name type="scientific">Kineococcus gynurae</name>
    <dbReference type="NCBI Taxonomy" id="452979"/>
    <lineage>
        <taxon>Bacteria</taxon>
        <taxon>Bacillati</taxon>
        <taxon>Actinomycetota</taxon>
        <taxon>Actinomycetes</taxon>
        <taxon>Kineosporiales</taxon>
        <taxon>Kineosporiaceae</taxon>
        <taxon>Kineococcus</taxon>
    </lineage>
</organism>
<feature type="region of interest" description="Disordered" evidence="6">
    <location>
        <begin position="203"/>
        <end position="226"/>
    </location>
</feature>
<feature type="binding site" evidence="5">
    <location>
        <position position="130"/>
    </location>
    <ligand>
        <name>substrate</name>
    </ligand>
</feature>
<evidence type="ECO:0000256" key="4">
    <source>
        <dbReference type="ARBA" id="ARBA00023002"/>
    </source>
</evidence>
<accession>A0ABV5LWH8</accession>
<feature type="binding site" evidence="5">
    <location>
        <position position="82"/>
    </location>
    <ligand>
        <name>FMN</name>
        <dbReference type="ChEBI" id="CHEBI:58210"/>
    </ligand>
</feature>
<comment type="subunit">
    <text evidence="5">Homodimer.</text>
</comment>
<feature type="binding site" evidence="5">
    <location>
        <begin position="194"/>
        <end position="196"/>
    </location>
    <ligand>
        <name>substrate</name>
    </ligand>
</feature>
<feature type="binding site" evidence="5">
    <location>
        <position position="81"/>
    </location>
    <ligand>
        <name>FMN</name>
        <dbReference type="ChEBI" id="CHEBI:58210"/>
    </ligand>
</feature>